<dbReference type="GO" id="GO:0032870">
    <property type="term" value="P:cellular response to hormone stimulus"/>
    <property type="evidence" value="ECO:0007669"/>
    <property type="project" value="TreeGrafter"/>
</dbReference>
<dbReference type="Gene3D" id="1.20.1070.10">
    <property type="entry name" value="Rhodopsin 7-helix transmembrane proteins"/>
    <property type="match status" value="1"/>
</dbReference>
<evidence type="ECO:0000259" key="9">
    <source>
        <dbReference type="PROSITE" id="PS50262"/>
    </source>
</evidence>
<dbReference type="InterPro" id="IPR017452">
    <property type="entry name" value="GPCR_Rhodpsn_7TM"/>
</dbReference>
<keyword evidence="3 8" id="KW-0812">Transmembrane</keyword>
<keyword evidence="2" id="KW-1003">Cell membrane</keyword>
<evidence type="ECO:0000256" key="7">
    <source>
        <dbReference type="SAM" id="MobiDB-lite"/>
    </source>
</evidence>
<feature type="region of interest" description="Disordered" evidence="7">
    <location>
        <begin position="274"/>
        <end position="295"/>
    </location>
</feature>
<dbReference type="PANTHER" id="PTHR24241">
    <property type="entry name" value="NEUROPEPTIDE RECEPTOR-RELATED G-PROTEIN COUPLED RECEPTOR"/>
    <property type="match status" value="1"/>
</dbReference>
<accession>A0A914VFC0</accession>
<evidence type="ECO:0000256" key="1">
    <source>
        <dbReference type="ARBA" id="ARBA00004651"/>
    </source>
</evidence>
<dbReference type="AlphaFoldDB" id="A0A914VFC0"/>
<feature type="transmembrane region" description="Helical" evidence="8">
    <location>
        <begin position="168"/>
        <end position="186"/>
    </location>
</feature>
<dbReference type="Proteomes" id="UP000887566">
    <property type="component" value="Unplaced"/>
</dbReference>
<dbReference type="InterPro" id="IPR000276">
    <property type="entry name" value="GPCR_Rhodpsn"/>
</dbReference>
<evidence type="ECO:0000256" key="3">
    <source>
        <dbReference type="ARBA" id="ARBA00022692"/>
    </source>
</evidence>
<proteinExistence type="predicted"/>
<reference evidence="11" key="1">
    <citation type="submission" date="2022-11" db="UniProtKB">
        <authorList>
            <consortium name="WormBaseParasite"/>
        </authorList>
    </citation>
    <scope>IDENTIFICATION</scope>
</reference>
<dbReference type="PROSITE" id="PS50262">
    <property type="entry name" value="G_PROTEIN_RECEP_F1_2"/>
    <property type="match status" value="1"/>
</dbReference>
<feature type="transmembrane region" description="Helical" evidence="8">
    <location>
        <begin position="129"/>
        <end position="148"/>
    </location>
</feature>
<dbReference type="PRINTS" id="PR00237">
    <property type="entry name" value="GPCRRHODOPSN"/>
</dbReference>
<dbReference type="Pfam" id="PF00001">
    <property type="entry name" value="7tm_1"/>
    <property type="match status" value="1"/>
</dbReference>
<feature type="transmembrane region" description="Helical" evidence="8">
    <location>
        <begin position="51"/>
        <end position="72"/>
    </location>
</feature>
<name>A0A914VFC0_9BILA</name>
<feature type="domain" description="G-protein coupled receptors family 1 profile" evidence="9">
    <location>
        <begin position="64"/>
        <end position="378"/>
    </location>
</feature>
<feature type="transmembrane region" description="Helical" evidence="8">
    <location>
        <begin position="324"/>
        <end position="347"/>
    </location>
</feature>
<organism evidence="10 11">
    <name type="scientific">Plectus sambesii</name>
    <dbReference type="NCBI Taxonomy" id="2011161"/>
    <lineage>
        <taxon>Eukaryota</taxon>
        <taxon>Metazoa</taxon>
        <taxon>Ecdysozoa</taxon>
        <taxon>Nematoda</taxon>
        <taxon>Chromadorea</taxon>
        <taxon>Plectida</taxon>
        <taxon>Plectina</taxon>
        <taxon>Plectoidea</taxon>
        <taxon>Plectidae</taxon>
        <taxon>Plectus</taxon>
    </lineage>
</organism>
<keyword evidence="10" id="KW-1185">Reference proteome</keyword>
<keyword evidence="5 8" id="KW-0472">Membrane</keyword>
<dbReference type="PANTHER" id="PTHR24241:SF76">
    <property type="entry name" value="NEUROPEPTIDE SIFAMIDE RECEPTOR"/>
    <property type="match status" value="1"/>
</dbReference>
<evidence type="ECO:0000256" key="6">
    <source>
        <dbReference type="ARBA" id="ARBA00023170"/>
    </source>
</evidence>
<protein>
    <submittedName>
        <fullName evidence="11">G-protein coupled receptors family 1 profile domain-containing protein</fullName>
    </submittedName>
</protein>
<evidence type="ECO:0000313" key="10">
    <source>
        <dbReference type="Proteomes" id="UP000887566"/>
    </source>
</evidence>
<evidence type="ECO:0000256" key="8">
    <source>
        <dbReference type="SAM" id="Phobius"/>
    </source>
</evidence>
<dbReference type="GO" id="GO:0004930">
    <property type="term" value="F:G protein-coupled receptor activity"/>
    <property type="evidence" value="ECO:0007669"/>
    <property type="project" value="InterPro"/>
</dbReference>
<evidence type="ECO:0000256" key="5">
    <source>
        <dbReference type="ARBA" id="ARBA00023136"/>
    </source>
</evidence>
<comment type="subcellular location">
    <subcellularLocation>
        <location evidence="1">Cell membrane</location>
        <topology evidence="1">Multi-pass membrane protein</topology>
    </subcellularLocation>
</comment>
<dbReference type="WBParaSite" id="PSAMB.scaffold1889size26938.g15503.t1">
    <property type="protein sequence ID" value="PSAMB.scaffold1889size26938.g15503.t1"/>
    <property type="gene ID" value="PSAMB.scaffold1889size26938.g15503"/>
</dbReference>
<sequence length="409" mass="46489">MPSWTIGHPSVVADGLNASAATVADSFAMAIANDSDNAATFDMLFSDYVQLASYSIFLAVGLPVNIATLIYMLRRYGHAKSMLLLLHINLNISDIFVLVFFCGGWIGWLSTYEWNGGYALCIVMRYLDVFVFALSSNVMVCIALYRLYALRCPVMVNTVGRQRVPKMLLLAWALAAIVALPQLYVWREIEYFGMTQCVSIWTELYLHNTTETVHDTTRKLYNAVHLVVIFWLPLLILSVCYVLIIRDVYKTLNASSDTSSVVYVTETTKVSVRSRSRSRSTRGQRWSSMKQRTGRQDPAVIAPLFHALSGQERLKQAKIRSLRITLVLITAYALTWLPYNVIAWWNIVNIDSYRLIEDATYFLHCFVVLNSVINPFIYGRCAGTKMLCCQPQQRHHPRKQKKMAHFCGS</sequence>
<feature type="transmembrane region" description="Helical" evidence="8">
    <location>
        <begin position="84"/>
        <end position="109"/>
    </location>
</feature>
<evidence type="ECO:0000256" key="2">
    <source>
        <dbReference type="ARBA" id="ARBA00022475"/>
    </source>
</evidence>
<feature type="transmembrane region" description="Helical" evidence="8">
    <location>
        <begin position="223"/>
        <end position="244"/>
    </location>
</feature>
<dbReference type="GO" id="GO:0042277">
    <property type="term" value="F:peptide binding"/>
    <property type="evidence" value="ECO:0007669"/>
    <property type="project" value="TreeGrafter"/>
</dbReference>
<feature type="transmembrane region" description="Helical" evidence="8">
    <location>
        <begin position="359"/>
        <end position="377"/>
    </location>
</feature>
<keyword evidence="6" id="KW-0675">Receptor</keyword>
<dbReference type="GO" id="GO:0005886">
    <property type="term" value="C:plasma membrane"/>
    <property type="evidence" value="ECO:0007669"/>
    <property type="project" value="UniProtKB-SubCell"/>
</dbReference>
<evidence type="ECO:0000313" key="11">
    <source>
        <dbReference type="WBParaSite" id="PSAMB.scaffold1889size26938.g15503.t1"/>
    </source>
</evidence>
<keyword evidence="4 8" id="KW-1133">Transmembrane helix</keyword>
<dbReference type="SUPFAM" id="SSF81321">
    <property type="entry name" value="Family A G protein-coupled receptor-like"/>
    <property type="match status" value="1"/>
</dbReference>
<evidence type="ECO:0000256" key="4">
    <source>
        <dbReference type="ARBA" id="ARBA00022989"/>
    </source>
</evidence>